<evidence type="ECO:0000313" key="1">
    <source>
        <dbReference type="EMBL" id="PYH83384.1"/>
    </source>
</evidence>
<dbReference type="InterPro" id="IPR011042">
    <property type="entry name" value="6-blade_b-propeller_TolB-like"/>
</dbReference>
<proteinExistence type="predicted"/>
<dbReference type="GeneID" id="37141959"/>
<dbReference type="EMBL" id="KZ821690">
    <property type="protein sequence ID" value="PYH83384.1"/>
    <property type="molecule type" value="Genomic_DNA"/>
</dbReference>
<dbReference type="Proteomes" id="UP000248340">
    <property type="component" value="Unassembled WGS sequence"/>
</dbReference>
<organism evidence="1 2">
    <name type="scientific">Aspergillus uvarum CBS 121591</name>
    <dbReference type="NCBI Taxonomy" id="1448315"/>
    <lineage>
        <taxon>Eukaryota</taxon>
        <taxon>Fungi</taxon>
        <taxon>Dikarya</taxon>
        <taxon>Ascomycota</taxon>
        <taxon>Pezizomycotina</taxon>
        <taxon>Eurotiomycetes</taxon>
        <taxon>Eurotiomycetidae</taxon>
        <taxon>Eurotiales</taxon>
        <taxon>Aspergillaceae</taxon>
        <taxon>Aspergillus</taxon>
        <taxon>Aspergillus subgen. Circumdati</taxon>
    </lineage>
</organism>
<dbReference type="RefSeq" id="XP_025493584.1">
    <property type="nucleotide sequence ID" value="XM_025639217.1"/>
</dbReference>
<dbReference type="Gene3D" id="2.120.10.30">
    <property type="entry name" value="TolB, C-terminal domain"/>
    <property type="match status" value="1"/>
</dbReference>
<dbReference type="STRING" id="1448315.A0A319CDV7"/>
<evidence type="ECO:0000313" key="2">
    <source>
        <dbReference type="Proteomes" id="UP000248340"/>
    </source>
</evidence>
<gene>
    <name evidence="1" type="ORF">BO82DRAFT_400772</name>
</gene>
<accession>A0A319CDV7</accession>
<dbReference type="OrthoDB" id="9977941at2759"/>
<sequence>MRSNSNLLAVTAFPDAFLYYLTGMTNDNPDDPPTQEDQEASPASLQAREIARIASGGFMIRMDTISSITALVADAFNCLYPPWASAPVGINDINVHSGFLYWINAAVATPSRIQLTNDGYATAGAESELVAESQQSDQCTLTKSLIPQARASETLPARAFGKQRDVTAKNR</sequence>
<protein>
    <submittedName>
        <fullName evidence="1">Uncharacterized protein</fullName>
    </submittedName>
</protein>
<dbReference type="AlphaFoldDB" id="A0A319CDV7"/>
<name>A0A319CDV7_9EURO</name>
<keyword evidence="2" id="KW-1185">Reference proteome</keyword>
<dbReference type="VEuPathDB" id="FungiDB:BO82DRAFT_400772"/>
<reference evidence="1 2" key="1">
    <citation type="submission" date="2016-12" db="EMBL/GenBank/DDBJ databases">
        <title>The genomes of Aspergillus section Nigri reveals drivers in fungal speciation.</title>
        <authorList>
            <consortium name="DOE Joint Genome Institute"/>
            <person name="Vesth T.C."/>
            <person name="Nybo J."/>
            <person name="Theobald S."/>
            <person name="Brandl J."/>
            <person name="Frisvad J.C."/>
            <person name="Nielsen K.F."/>
            <person name="Lyhne E.K."/>
            <person name="Kogle M.E."/>
            <person name="Kuo A."/>
            <person name="Riley R."/>
            <person name="Clum A."/>
            <person name="Nolan M."/>
            <person name="Lipzen A."/>
            <person name="Salamov A."/>
            <person name="Henrissat B."/>
            <person name="Wiebenga A."/>
            <person name="De Vries R.P."/>
            <person name="Grigoriev I.V."/>
            <person name="Mortensen U.H."/>
            <person name="Andersen M.R."/>
            <person name="Baker S.E."/>
        </authorList>
    </citation>
    <scope>NUCLEOTIDE SEQUENCE [LARGE SCALE GENOMIC DNA]</scope>
    <source>
        <strain evidence="1 2">CBS 121591</strain>
    </source>
</reference>